<evidence type="ECO:0000313" key="3">
    <source>
        <dbReference type="Proteomes" id="UP001482620"/>
    </source>
</evidence>
<accession>A0ABV0TZ58</accession>
<dbReference type="EMBL" id="JAHRIQ010049798">
    <property type="protein sequence ID" value="MEQ2237809.1"/>
    <property type="molecule type" value="Genomic_DNA"/>
</dbReference>
<reference evidence="2 3" key="1">
    <citation type="submission" date="2021-06" db="EMBL/GenBank/DDBJ databases">
        <authorList>
            <person name="Palmer J.M."/>
        </authorList>
    </citation>
    <scope>NUCLEOTIDE SEQUENCE [LARGE SCALE GENOMIC DNA]</scope>
    <source>
        <strain evidence="3">if_2019</strain>
        <tissue evidence="2">Muscle</tissue>
    </source>
</reference>
<evidence type="ECO:0000313" key="2">
    <source>
        <dbReference type="EMBL" id="MEQ2237809.1"/>
    </source>
</evidence>
<feature type="region of interest" description="Disordered" evidence="1">
    <location>
        <begin position="9"/>
        <end position="32"/>
    </location>
</feature>
<name>A0ABV0TZ58_9TELE</name>
<comment type="caution">
    <text evidence="2">The sequence shown here is derived from an EMBL/GenBank/DDBJ whole genome shotgun (WGS) entry which is preliminary data.</text>
</comment>
<organism evidence="2 3">
    <name type="scientific">Ilyodon furcidens</name>
    <name type="common">goldbreast splitfin</name>
    <dbReference type="NCBI Taxonomy" id="33524"/>
    <lineage>
        <taxon>Eukaryota</taxon>
        <taxon>Metazoa</taxon>
        <taxon>Chordata</taxon>
        <taxon>Craniata</taxon>
        <taxon>Vertebrata</taxon>
        <taxon>Euteleostomi</taxon>
        <taxon>Actinopterygii</taxon>
        <taxon>Neopterygii</taxon>
        <taxon>Teleostei</taxon>
        <taxon>Neoteleostei</taxon>
        <taxon>Acanthomorphata</taxon>
        <taxon>Ovalentaria</taxon>
        <taxon>Atherinomorphae</taxon>
        <taxon>Cyprinodontiformes</taxon>
        <taxon>Goodeidae</taxon>
        <taxon>Ilyodon</taxon>
    </lineage>
</organism>
<keyword evidence="3" id="KW-1185">Reference proteome</keyword>
<sequence>MGPRCLAVLPDAKGTSAADPLRRGRSLSRRQRILLDKDRPVSRLLRRGQPGQTHRSGQNAAVGAGMIRKHLPEMVNTKAGRAHVMTVLRLQRSRTGRTTKIVHDLGTDGVERAEKNAVKTL</sequence>
<dbReference type="Proteomes" id="UP001482620">
    <property type="component" value="Unassembled WGS sequence"/>
</dbReference>
<gene>
    <name evidence="2" type="ORF">ILYODFUR_026864</name>
</gene>
<evidence type="ECO:0000256" key="1">
    <source>
        <dbReference type="SAM" id="MobiDB-lite"/>
    </source>
</evidence>
<proteinExistence type="predicted"/>
<protein>
    <submittedName>
        <fullName evidence="2">Uncharacterized protein</fullName>
    </submittedName>
</protein>
<feature type="compositionally biased region" description="Basic residues" evidence="1">
    <location>
        <begin position="23"/>
        <end position="32"/>
    </location>
</feature>